<keyword evidence="5" id="KW-0687">Ribonucleoprotein</keyword>
<dbReference type="InterPro" id="IPR000554">
    <property type="entry name" value="Ribosomal_eS7"/>
</dbReference>
<dbReference type="InterPro" id="IPR044059">
    <property type="entry name" value="Csn1/TTC4_wheel"/>
</dbReference>
<keyword evidence="2" id="KW-0677">Repeat</keyword>
<evidence type="ECO:0000256" key="8">
    <source>
        <dbReference type="SAM" id="MobiDB-lite"/>
    </source>
</evidence>
<dbReference type="OMA" id="FKMSVQH"/>
<reference evidence="11" key="1">
    <citation type="journal article" date="2012" name="Science">
        <title>The Paleozoic origin of enzymatic lignin decomposition reconstructed from 31 fungal genomes.</title>
        <authorList>
            <person name="Floudas D."/>
            <person name="Binder M."/>
            <person name="Riley R."/>
            <person name="Barry K."/>
            <person name="Blanchette R.A."/>
            <person name="Henrissat B."/>
            <person name="Martinez A.T."/>
            <person name="Otillar R."/>
            <person name="Spatafora J.W."/>
            <person name="Yadav J.S."/>
            <person name="Aerts A."/>
            <person name="Benoit I."/>
            <person name="Boyd A."/>
            <person name="Carlson A."/>
            <person name="Copeland A."/>
            <person name="Coutinho P.M."/>
            <person name="de Vries R.P."/>
            <person name="Ferreira P."/>
            <person name="Findley K."/>
            <person name="Foster B."/>
            <person name="Gaskell J."/>
            <person name="Glotzer D."/>
            <person name="Gorecki P."/>
            <person name="Heitman J."/>
            <person name="Hesse C."/>
            <person name="Hori C."/>
            <person name="Igarashi K."/>
            <person name="Jurgens J.A."/>
            <person name="Kallen N."/>
            <person name="Kersten P."/>
            <person name="Kohler A."/>
            <person name="Kuees U."/>
            <person name="Kumar T.K.A."/>
            <person name="Kuo A."/>
            <person name="LaButti K."/>
            <person name="Larrondo L.F."/>
            <person name="Lindquist E."/>
            <person name="Ling A."/>
            <person name="Lombard V."/>
            <person name="Lucas S."/>
            <person name="Lundell T."/>
            <person name="Martin R."/>
            <person name="McLaughlin D.J."/>
            <person name="Morgenstern I."/>
            <person name="Morin E."/>
            <person name="Murat C."/>
            <person name="Nagy L.G."/>
            <person name="Nolan M."/>
            <person name="Ohm R.A."/>
            <person name="Patyshakuliyeva A."/>
            <person name="Rokas A."/>
            <person name="Ruiz-Duenas F.J."/>
            <person name="Sabat G."/>
            <person name="Salamov A."/>
            <person name="Samejima M."/>
            <person name="Schmutz J."/>
            <person name="Slot J.C."/>
            <person name="St John F."/>
            <person name="Stenlid J."/>
            <person name="Sun H."/>
            <person name="Sun S."/>
            <person name="Syed K."/>
            <person name="Tsang A."/>
            <person name="Wiebenga A."/>
            <person name="Young D."/>
            <person name="Pisabarro A."/>
            <person name="Eastwood D.C."/>
            <person name="Martin F."/>
            <person name="Cullen D."/>
            <person name="Grigoriev I.V."/>
            <person name="Hibbett D.S."/>
        </authorList>
    </citation>
    <scope>NUCLEOTIDE SEQUENCE [LARGE SCALE GENOMIC DNA]</scope>
    <source>
        <strain evidence="11">RWD-64-598 SS2</strain>
    </source>
</reference>
<dbReference type="GO" id="GO:0005840">
    <property type="term" value="C:ribosome"/>
    <property type="evidence" value="ECO:0007669"/>
    <property type="project" value="UniProtKB-KW"/>
</dbReference>
<organism evidence="10 11">
    <name type="scientific">Coniophora puteana (strain RWD-64-598)</name>
    <name type="common">Brown rot fungus</name>
    <dbReference type="NCBI Taxonomy" id="741705"/>
    <lineage>
        <taxon>Eukaryota</taxon>
        <taxon>Fungi</taxon>
        <taxon>Dikarya</taxon>
        <taxon>Basidiomycota</taxon>
        <taxon>Agaricomycotina</taxon>
        <taxon>Agaricomycetes</taxon>
        <taxon>Agaricomycetidae</taxon>
        <taxon>Boletales</taxon>
        <taxon>Coniophorineae</taxon>
        <taxon>Coniophoraceae</taxon>
        <taxon>Coniophora</taxon>
    </lineage>
</organism>
<keyword evidence="4 10" id="KW-0689">Ribosomal protein</keyword>
<dbReference type="EMBL" id="JH711577">
    <property type="protein sequence ID" value="EIW82503.1"/>
    <property type="molecule type" value="Genomic_DNA"/>
</dbReference>
<dbReference type="GO" id="GO:0006457">
    <property type="term" value="P:protein folding"/>
    <property type="evidence" value="ECO:0007669"/>
    <property type="project" value="TreeGrafter"/>
</dbReference>
<dbReference type="GeneID" id="19211361"/>
<name>A0A5M3MTM1_CONPW</name>
<dbReference type="KEGG" id="cput:CONPUDRAFT_89918"/>
<dbReference type="SUPFAM" id="SSF48452">
    <property type="entry name" value="TPR-like"/>
    <property type="match status" value="1"/>
</dbReference>
<proteinExistence type="inferred from homology"/>
<dbReference type="PANTHER" id="PTHR46035:SF1">
    <property type="entry name" value="TETRATRICOPEPTIDE REPEAT PROTEIN 4"/>
    <property type="match status" value="1"/>
</dbReference>
<sequence length="558" mass="63285">MPGAPLPQPASIDDKLKAFDNVPLFMKSLPTDSEDDVVVQALQSLAYEGTPDEVAQNFKDQGNEYFKGGRFREALGFYNQAIDAKPTDTALQETIFCNRAACNLQLKNYGSVLRDCSKAIVLNTKASKAYYRSAMALIALERYDDALDCCERCLMFDTDNDGVIQAKTRAQDAKAKKDEKEAKMQQRLKEDSDKRNRMKTAFEKRHLIATSDKHGSGSPCEPHFDPEYPSQETLIFPAFFLYPQYATSDVISEFVEDTHFSAHLEQMFPPTGQRPDWDAKAEYDVSSIVVYAMTHRRRLLKVGKKMTLRDVITAAHEKPGAARDGLELKNGYLTFVVLKKGDVEEKWVTEYKQASFHCLKFAMSVNHKILRTANAPTTSPDETETNVAQALIDLENNVPELKTELRPLQISAAREVDVRGGKKAIVVFVPVPQLKAFRKVQQRLTRELEKKFSDRHVVFIAQRRMLSKPTRNSRTKQKRPRTRTLTHVHDKILEDLVFPTEIVGKRSRVAVDGSKLLKVILDSKDSTSLEYKLDSFSSVYRRLTGKDVVFEFPPVAQE</sequence>
<evidence type="ECO:0000256" key="6">
    <source>
        <dbReference type="ARBA" id="ARBA00023602"/>
    </source>
</evidence>
<evidence type="ECO:0000256" key="4">
    <source>
        <dbReference type="ARBA" id="ARBA00022980"/>
    </source>
</evidence>
<dbReference type="GO" id="GO:0006412">
    <property type="term" value="P:translation"/>
    <property type="evidence" value="ECO:0007669"/>
    <property type="project" value="InterPro"/>
</dbReference>
<accession>A0A5M3MTM1</accession>
<evidence type="ECO:0000259" key="9">
    <source>
        <dbReference type="Pfam" id="PF18972"/>
    </source>
</evidence>
<feature type="region of interest" description="Disordered" evidence="8">
    <location>
        <begin position="174"/>
        <end position="195"/>
    </location>
</feature>
<dbReference type="SMART" id="SM00028">
    <property type="entry name" value="TPR"/>
    <property type="match status" value="3"/>
</dbReference>
<evidence type="ECO:0000256" key="2">
    <source>
        <dbReference type="ARBA" id="ARBA00022737"/>
    </source>
</evidence>
<dbReference type="PANTHER" id="PTHR46035">
    <property type="entry name" value="TETRATRICOPEPTIDE REPEAT PROTEIN 4"/>
    <property type="match status" value="1"/>
</dbReference>
<keyword evidence="3 7" id="KW-0802">TPR repeat</keyword>
<feature type="domain" description="Cns1/TTC4 wheel" evidence="9">
    <location>
        <begin position="231"/>
        <end position="351"/>
    </location>
</feature>
<evidence type="ECO:0000256" key="5">
    <source>
        <dbReference type="ARBA" id="ARBA00023274"/>
    </source>
</evidence>
<evidence type="ECO:0000256" key="7">
    <source>
        <dbReference type="PROSITE-ProRule" id="PRU00339"/>
    </source>
</evidence>
<comment type="similarity">
    <text evidence="1">Belongs to the eukaryotic ribosomal protein eS7 family.</text>
</comment>
<evidence type="ECO:0000313" key="10">
    <source>
        <dbReference type="EMBL" id="EIW82503.1"/>
    </source>
</evidence>
<dbReference type="GO" id="GO:0030544">
    <property type="term" value="F:Hsp70 protein binding"/>
    <property type="evidence" value="ECO:0007669"/>
    <property type="project" value="TreeGrafter"/>
</dbReference>
<protein>
    <submittedName>
        <fullName evidence="10">40S ribosomal protein S7</fullName>
    </submittedName>
</protein>
<dbReference type="Pfam" id="PF01251">
    <property type="entry name" value="Ribosomal_S7e"/>
    <property type="match status" value="1"/>
</dbReference>
<comment type="caution">
    <text evidence="10">The sequence shown here is derived from an EMBL/GenBank/DDBJ whole genome shotgun (WGS) entry which is preliminary data.</text>
</comment>
<dbReference type="InterPro" id="IPR019734">
    <property type="entry name" value="TPR_rpt"/>
</dbReference>
<dbReference type="PROSITE" id="PS50005">
    <property type="entry name" value="TPR"/>
    <property type="match status" value="1"/>
</dbReference>
<dbReference type="OrthoDB" id="1724687at2759"/>
<dbReference type="GO" id="GO:0005829">
    <property type="term" value="C:cytosol"/>
    <property type="evidence" value="ECO:0007669"/>
    <property type="project" value="TreeGrafter"/>
</dbReference>
<dbReference type="CDD" id="cd21377">
    <property type="entry name" value="CTWD_Cns1-like"/>
    <property type="match status" value="1"/>
</dbReference>
<dbReference type="InterPro" id="IPR011990">
    <property type="entry name" value="TPR-like_helical_dom_sf"/>
</dbReference>
<gene>
    <name evidence="10" type="ORF">CONPUDRAFT_89918</name>
</gene>
<dbReference type="AlphaFoldDB" id="A0A5M3MTM1"/>
<comment type="similarity">
    <text evidence="6">Belongs to the TTC4 family.</text>
</comment>
<dbReference type="GO" id="GO:0003735">
    <property type="term" value="F:structural constituent of ribosome"/>
    <property type="evidence" value="ECO:0007669"/>
    <property type="project" value="InterPro"/>
</dbReference>
<dbReference type="InterPro" id="IPR047861">
    <property type="entry name" value="Ribosomal_eS7_CS"/>
</dbReference>
<dbReference type="Pfam" id="PF13181">
    <property type="entry name" value="TPR_8"/>
    <property type="match status" value="1"/>
</dbReference>
<dbReference type="Proteomes" id="UP000053558">
    <property type="component" value="Unassembled WGS sequence"/>
</dbReference>
<evidence type="ECO:0000313" key="11">
    <source>
        <dbReference type="Proteomes" id="UP000053558"/>
    </source>
</evidence>
<feature type="repeat" description="TPR" evidence="7">
    <location>
        <begin position="55"/>
        <end position="88"/>
    </location>
</feature>
<keyword evidence="11" id="KW-1185">Reference proteome</keyword>
<dbReference type="RefSeq" id="XP_007768146.1">
    <property type="nucleotide sequence ID" value="XM_007769956.1"/>
</dbReference>
<dbReference type="Gene3D" id="1.25.40.10">
    <property type="entry name" value="Tetratricopeptide repeat domain"/>
    <property type="match status" value="1"/>
</dbReference>
<dbReference type="PROSITE" id="PS00948">
    <property type="entry name" value="RIBOSOMAL_S7E"/>
    <property type="match status" value="1"/>
</dbReference>
<dbReference type="GO" id="GO:0051879">
    <property type="term" value="F:Hsp90 protein binding"/>
    <property type="evidence" value="ECO:0007669"/>
    <property type="project" value="InterPro"/>
</dbReference>
<dbReference type="GO" id="GO:0005634">
    <property type="term" value="C:nucleus"/>
    <property type="evidence" value="ECO:0007669"/>
    <property type="project" value="TreeGrafter"/>
</dbReference>
<evidence type="ECO:0000256" key="1">
    <source>
        <dbReference type="ARBA" id="ARBA00007820"/>
    </source>
</evidence>
<dbReference type="Pfam" id="PF18972">
    <property type="entry name" value="Wheel"/>
    <property type="match status" value="1"/>
</dbReference>
<evidence type="ECO:0000256" key="3">
    <source>
        <dbReference type="ARBA" id="ARBA00022803"/>
    </source>
</evidence>
<dbReference type="GO" id="GO:1990904">
    <property type="term" value="C:ribonucleoprotein complex"/>
    <property type="evidence" value="ECO:0007669"/>
    <property type="project" value="UniProtKB-KW"/>
</dbReference>